<dbReference type="Proteomes" id="UP000306740">
    <property type="component" value="Unassembled WGS sequence"/>
</dbReference>
<evidence type="ECO:0000256" key="1">
    <source>
        <dbReference type="ARBA" id="ARBA00022679"/>
    </source>
</evidence>
<proteinExistence type="predicted"/>
<feature type="domain" description="N-acetyltransferase" evidence="3">
    <location>
        <begin position="4"/>
        <end position="152"/>
    </location>
</feature>
<accession>A0A5C4MFT2</accession>
<dbReference type="AlphaFoldDB" id="A0A5C4MFT2"/>
<dbReference type="Gene3D" id="3.40.630.30">
    <property type="match status" value="1"/>
</dbReference>
<dbReference type="InterPro" id="IPR016181">
    <property type="entry name" value="Acyl_CoA_acyltransferase"/>
</dbReference>
<dbReference type="GO" id="GO:0016747">
    <property type="term" value="F:acyltransferase activity, transferring groups other than amino-acyl groups"/>
    <property type="evidence" value="ECO:0007669"/>
    <property type="project" value="InterPro"/>
</dbReference>
<dbReference type="Pfam" id="PF00583">
    <property type="entry name" value="Acetyltransf_1"/>
    <property type="match status" value="1"/>
</dbReference>
<protein>
    <submittedName>
        <fullName evidence="4">GNAT family N-acetyltransferase</fullName>
    </submittedName>
</protein>
<dbReference type="PROSITE" id="PS51186">
    <property type="entry name" value="GNAT"/>
    <property type="match status" value="1"/>
</dbReference>
<comment type="caution">
    <text evidence="4">The sequence shown here is derived from an EMBL/GenBank/DDBJ whole genome shotgun (WGS) entry which is preliminary data.</text>
</comment>
<dbReference type="InterPro" id="IPR050832">
    <property type="entry name" value="Bact_Acetyltransf"/>
</dbReference>
<dbReference type="PANTHER" id="PTHR43877:SF2">
    <property type="entry name" value="AMINOALKYLPHOSPHONATE N-ACETYLTRANSFERASE-RELATED"/>
    <property type="match status" value="1"/>
</dbReference>
<evidence type="ECO:0000313" key="6">
    <source>
        <dbReference type="Proteomes" id="UP000306740"/>
    </source>
</evidence>
<dbReference type="EMBL" id="VDFR01000167">
    <property type="protein sequence ID" value="TNC33672.1"/>
    <property type="molecule type" value="Genomic_DNA"/>
</dbReference>
<gene>
    <name evidence="5" type="ORF">FHE65_28615</name>
    <name evidence="4" type="ORF">FHE65_30185</name>
</gene>
<name>A0A5C4MFT2_9ACTN</name>
<reference evidence="4 6" key="1">
    <citation type="submission" date="2019-05" db="EMBL/GenBank/DDBJ databases">
        <title>Mumia sp. nov., isolated from the intestinal contents of plateau pika (Ochotona curzoniae) in the Qinghai-Tibet plateau of China.</title>
        <authorList>
            <person name="Tian Z."/>
        </authorList>
    </citation>
    <scope>NUCLEOTIDE SEQUENCE [LARGE SCALE GENOMIC DNA]</scope>
    <source>
        <strain evidence="6">527</strain>
        <strain evidence="4">Z527</strain>
    </source>
</reference>
<dbReference type="CDD" id="cd04301">
    <property type="entry name" value="NAT_SF"/>
    <property type="match status" value="1"/>
</dbReference>
<dbReference type="OrthoDB" id="70840at2"/>
<evidence type="ECO:0000256" key="2">
    <source>
        <dbReference type="ARBA" id="ARBA00023315"/>
    </source>
</evidence>
<dbReference type="InterPro" id="IPR000182">
    <property type="entry name" value="GNAT_dom"/>
</dbReference>
<evidence type="ECO:0000313" key="4">
    <source>
        <dbReference type="EMBL" id="TNC32712.1"/>
    </source>
</evidence>
<evidence type="ECO:0000313" key="5">
    <source>
        <dbReference type="EMBL" id="TNC33672.1"/>
    </source>
</evidence>
<keyword evidence="2" id="KW-0012">Acyltransferase</keyword>
<evidence type="ECO:0000259" key="3">
    <source>
        <dbReference type="PROSITE" id="PS51186"/>
    </source>
</evidence>
<organism evidence="4 6">
    <name type="scientific">Mumia zhuanghuii</name>
    <dbReference type="NCBI Taxonomy" id="2585211"/>
    <lineage>
        <taxon>Bacteria</taxon>
        <taxon>Bacillati</taxon>
        <taxon>Actinomycetota</taxon>
        <taxon>Actinomycetes</taxon>
        <taxon>Propionibacteriales</taxon>
        <taxon>Nocardioidaceae</taxon>
        <taxon>Mumia</taxon>
    </lineage>
</organism>
<dbReference type="SUPFAM" id="SSF55729">
    <property type="entry name" value="Acyl-CoA N-acyltransferases (Nat)"/>
    <property type="match status" value="1"/>
</dbReference>
<keyword evidence="1 4" id="KW-0808">Transferase</keyword>
<sequence length="160" mass="17246">MLDIRVVPYDHGDATLLIGELQRVYAERYGVHDVSPTDPAEFRAPQGLFAVAYDASGAPVATGGWRMLGEGRAEVRRMYVRASARGQGHARRVLAWLEETARTAGGSRMVLETGTPQPEAIALYRSSGYTAIDPFGYYADDPKSVFLGKQLAAGGAAEGR</sequence>
<dbReference type="PANTHER" id="PTHR43877">
    <property type="entry name" value="AMINOALKYLPHOSPHONATE N-ACETYLTRANSFERASE-RELATED-RELATED"/>
    <property type="match status" value="1"/>
</dbReference>
<dbReference type="EMBL" id="VDFR01000188">
    <property type="protein sequence ID" value="TNC32712.1"/>
    <property type="molecule type" value="Genomic_DNA"/>
</dbReference>